<dbReference type="RefSeq" id="YP_009208676.1">
    <property type="nucleotide sequence ID" value="NC_028908.2"/>
</dbReference>
<gene>
    <name evidence="1" type="ORF">ADP65_00024</name>
</gene>
<dbReference type="KEGG" id="vg:26648354"/>
<dbReference type="OrthoDB" id="34524at10239"/>
<sequence length="87" mass="10208">MRAISDPKKATRSNAWGRDVTVTEQYFQVEPEDVGKFRHHYLGYNHRSHRFTSEEIGCSIVVYTDGTGWTSWVFALNWESEECKKLH</sequence>
<accession>A0A0K2FIL5</accession>
<reference evidence="1" key="1">
    <citation type="submission" date="2016-02" db="EMBL/GenBank/DDBJ databases">
        <authorList>
            <person name="Zhao X."/>
        </authorList>
    </citation>
    <scope>NUCLEOTIDE SEQUENCE [LARGE SCALE GENOMIC DNA]</scope>
</reference>
<name>A0A0K2FIL5_9CAUD</name>
<dbReference type="EMBL" id="KT321317">
    <property type="protein sequence ID" value="ALA45493.1"/>
    <property type="molecule type" value="Genomic_DNA"/>
</dbReference>
<organism evidence="1 2">
    <name type="scientific">Achromobacter phage phiAxp-3</name>
    <dbReference type="NCBI Taxonomy" id="1664247"/>
    <lineage>
        <taxon>Viruses</taxon>
        <taxon>Duplodnaviria</taxon>
        <taxon>Heunggongvirae</taxon>
        <taxon>Uroviricota</taxon>
        <taxon>Caudoviricetes</taxon>
        <taxon>Schitoviridae</taxon>
        <taxon>Rothmandenesvirinae</taxon>
        <taxon>Dongdastvirus</taxon>
        <taxon>Dongdastvirus Axp3</taxon>
    </lineage>
</organism>
<evidence type="ECO:0000313" key="2">
    <source>
        <dbReference type="Proteomes" id="UP000203117"/>
    </source>
</evidence>
<keyword evidence="2" id="KW-1185">Reference proteome</keyword>
<dbReference type="Proteomes" id="UP000203117">
    <property type="component" value="Segment"/>
</dbReference>
<dbReference type="GeneID" id="26648354"/>
<protein>
    <submittedName>
        <fullName evidence="1">Uncharacterized protein</fullName>
    </submittedName>
</protein>
<evidence type="ECO:0000313" key="1">
    <source>
        <dbReference type="EMBL" id="ALA45493.1"/>
    </source>
</evidence>
<proteinExistence type="predicted"/>